<evidence type="ECO:0000256" key="1">
    <source>
        <dbReference type="ARBA" id="ARBA00000085"/>
    </source>
</evidence>
<keyword evidence="5" id="KW-0547">Nucleotide-binding</keyword>
<keyword evidence="4" id="KW-0808">Transferase</keyword>
<keyword evidence="6" id="KW-0418">Kinase</keyword>
<dbReference type="Proteomes" id="UP000236743">
    <property type="component" value="Unassembled WGS sequence"/>
</dbReference>
<gene>
    <name evidence="8" type="ORF">SAMN04488115_10824</name>
</gene>
<organism evidence="8 9">
    <name type="scientific">Bosea lathyri</name>
    <dbReference type="NCBI Taxonomy" id="1036778"/>
    <lineage>
        <taxon>Bacteria</taxon>
        <taxon>Pseudomonadati</taxon>
        <taxon>Pseudomonadota</taxon>
        <taxon>Alphaproteobacteria</taxon>
        <taxon>Hyphomicrobiales</taxon>
        <taxon>Boseaceae</taxon>
        <taxon>Bosea</taxon>
    </lineage>
</organism>
<evidence type="ECO:0000256" key="3">
    <source>
        <dbReference type="ARBA" id="ARBA00022553"/>
    </source>
</evidence>
<evidence type="ECO:0000313" key="9">
    <source>
        <dbReference type="Proteomes" id="UP000236743"/>
    </source>
</evidence>
<proteinExistence type="predicted"/>
<protein>
    <recommendedName>
        <fullName evidence="2">histidine kinase</fullName>
        <ecNumber evidence="2">2.7.13.3</ecNumber>
    </recommendedName>
</protein>
<evidence type="ECO:0000256" key="4">
    <source>
        <dbReference type="ARBA" id="ARBA00022679"/>
    </source>
</evidence>
<dbReference type="GO" id="GO:0005524">
    <property type="term" value="F:ATP binding"/>
    <property type="evidence" value="ECO:0007669"/>
    <property type="project" value="UniProtKB-KW"/>
</dbReference>
<comment type="catalytic activity">
    <reaction evidence="1">
        <text>ATP + protein L-histidine = ADP + protein N-phospho-L-histidine.</text>
        <dbReference type="EC" id="2.7.13.3"/>
    </reaction>
</comment>
<accession>A0A1H6BSM5</accession>
<dbReference type="EMBL" id="FNUY01000008">
    <property type="protein sequence ID" value="SEG63683.1"/>
    <property type="molecule type" value="Genomic_DNA"/>
</dbReference>
<dbReference type="AlphaFoldDB" id="A0A1H6BSM5"/>
<keyword evidence="3" id="KW-0597">Phosphoprotein</keyword>
<dbReference type="EC" id="2.7.13.3" evidence="2"/>
<dbReference type="PANTHER" id="PTHR41523">
    <property type="entry name" value="TWO-COMPONENT SYSTEM SENSOR PROTEIN"/>
    <property type="match status" value="1"/>
</dbReference>
<dbReference type="GO" id="GO:0004673">
    <property type="term" value="F:protein histidine kinase activity"/>
    <property type="evidence" value="ECO:0007669"/>
    <property type="project" value="UniProtKB-EC"/>
</dbReference>
<name>A0A1H6BSM5_9HYPH</name>
<evidence type="ECO:0000256" key="6">
    <source>
        <dbReference type="ARBA" id="ARBA00022777"/>
    </source>
</evidence>
<keyword evidence="7" id="KW-0067">ATP-binding</keyword>
<dbReference type="InterPro" id="IPR036890">
    <property type="entry name" value="HATPase_C_sf"/>
</dbReference>
<dbReference type="RefSeq" id="WP_103873995.1">
    <property type="nucleotide sequence ID" value="NZ_FNUY01000008.1"/>
</dbReference>
<evidence type="ECO:0000256" key="2">
    <source>
        <dbReference type="ARBA" id="ARBA00012438"/>
    </source>
</evidence>
<evidence type="ECO:0000256" key="5">
    <source>
        <dbReference type="ARBA" id="ARBA00022741"/>
    </source>
</evidence>
<evidence type="ECO:0000313" key="8">
    <source>
        <dbReference type="EMBL" id="SEG63683.1"/>
    </source>
</evidence>
<dbReference type="PANTHER" id="PTHR41523:SF8">
    <property type="entry name" value="ETHYLENE RESPONSE SENSOR PROTEIN"/>
    <property type="match status" value="1"/>
</dbReference>
<sequence>MKAILSPYERQSLEITGPEVTVTGSALTALALVLHELATNAAKYGALSSPGGRLSINLARDDDILTLQWSERGGPEISAAPSPSSFGSKLEKATLGGLGATIEREWKSEGLVLSLTLPFDRLT</sequence>
<dbReference type="Gene3D" id="3.30.565.10">
    <property type="entry name" value="Histidine kinase-like ATPase, C-terminal domain"/>
    <property type="match status" value="1"/>
</dbReference>
<dbReference type="SUPFAM" id="SSF55874">
    <property type="entry name" value="ATPase domain of HSP90 chaperone/DNA topoisomerase II/histidine kinase"/>
    <property type="match status" value="1"/>
</dbReference>
<evidence type="ECO:0000256" key="7">
    <source>
        <dbReference type="ARBA" id="ARBA00022840"/>
    </source>
</evidence>
<keyword evidence="9" id="KW-1185">Reference proteome</keyword>
<reference evidence="8 9" key="1">
    <citation type="submission" date="2016-10" db="EMBL/GenBank/DDBJ databases">
        <authorList>
            <person name="de Groot N.N."/>
        </authorList>
    </citation>
    <scope>NUCLEOTIDE SEQUENCE [LARGE SCALE GENOMIC DNA]</scope>
    <source>
        <strain evidence="8 9">DSM 26656</strain>
    </source>
</reference>